<evidence type="ECO:0008006" key="3">
    <source>
        <dbReference type="Google" id="ProtNLM"/>
    </source>
</evidence>
<protein>
    <recommendedName>
        <fullName evidence="3">Protein kinase domain-containing protein</fullName>
    </recommendedName>
</protein>
<dbReference type="EMBL" id="JAACJN010000005">
    <property type="protein sequence ID" value="KAF5392535.1"/>
    <property type="molecule type" value="Genomic_DNA"/>
</dbReference>
<accession>A0A8H5I0H4</accession>
<evidence type="ECO:0000313" key="2">
    <source>
        <dbReference type="Proteomes" id="UP000518752"/>
    </source>
</evidence>
<dbReference type="SUPFAM" id="SSF56112">
    <property type="entry name" value="Protein kinase-like (PK-like)"/>
    <property type="match status" value="1"/>
</dbReference>
<organism evidence="1 2">
    <name type="scientific">Collybiopsis confluens</name>
    <dbReference type="NCBI Taxonomy" id="2823264"/>
    <lineage>
        <taxon>Eukaryota</taxon>
        <taxon>Fungi</taxon>
        <taxon>Dikarya</taxon>
        <taxon>Basidiomycota</taxon>
        <taxon>Agaricomycotina</taxon>
        <taxon>Agaricomycetes</taxon>
        <taxon>Agaricomycetidae</taxon>
        <taxon>Agaricales</taxon>
        <taxon>Marasmiineae</taxon>
        <taxon>Omphalotaceae</taxon>
        <taxon>Collybiopsis</taxon>
    </lineage>
</organism>
<dbReference type="InterPro" id="IPR011009">
    <property type="entry name" value="Kinase-like_dom_sf"/>
</dbReference>
<name>A0A8H5I0H4_9AGAR</name>
<dbReference type="Proteomes" id="UP000518752">
    <property type="component" value="Unassembled WGS sequence"/>
</dbReference>
<gene>
    <name evidence="1" type="ORF">D9757_002319</name>
</gene>
<keyword evidence="2" id="KW-1185">Reference proteome</keyword>
<comment type="caution">
    <text evidence="1">The sequence shown here is derived from an EMBL/GenBank/DDBJ whole genome shotgun (WGS) entry which is preliminary data.</text>
</comment>
<dbReference type="OrthoDB" id="3182995at2759"/>
<proteinExistence type="predicted"/>
<dbReference type="AlphaFoldDB" id="A0A8H5I0H4"/>
<reference evidence="1 2" key="1">
    <citation type="journal article" date="2020" name="ISME J.">
        <title>Uncovering the hidden diversity of litter-decomposition mechanisms in mushroom-forming fungi.</title>
        <authorList>
            <person name="Floudas D."/>
            <person name="Bentzer J."/>
            <person name="Ahren D."/>
            <person name="Johansson T."/>
            <person name="Persson P."/>
            <person name="Tunlid A."/>
        </authorList>
    </citation>
    <scope>NUCLEOTIDE SEQUENCE [LARGE SCALE GENOMIC DNA]</scope>
    <source>
        <strain evidence="1 2">CBS 406.79</strain>
    </source>
</reference>
<sequence length="251" mass="28413">MSTLQMIDTEGDVMNMWSWQSTAVTHQTARMTTQRLSAKVVVVYKGPQGREPTEAVVAKFARANKIHALEKEHRVYETRLNHLQGRVVPRCYGLYKGKNKYGEEVACLLLEYCIGSPGYSLEDRKYVFQPPEVVSVTDLTDYSSHSIMIAVCELHRTGILHGSLDDLSHIVFTSTQVRIISFSDVNEHHQCVGAIPLLSDPSGVTASRNGCPELVLMEKIYGIIDLLAKQHTEFHHEPVVPHRRRGRFWRA</sequence>
<evidence type="ECO:0000313" key="1">
    <source>
        <dbReference type="EMBL" id="KAF5392535.1"/>
    </source>
</evidence>